<dbReference type="Pfam" id="PF01882">
    <property type="entry name" value="DUF58"/>
    <property type="match status" value="1"/>
</dbReference>
<dbReference type="EMBL" id="CP001687">
    <property type="protein sequence ID" value="ACV12581.1"/>
    <property type="molecule type" value="Genomic_DNA"/>
</dbReference>
<keyword evidence="5" id="KW-1185">Reference proteome</keyword>
<dbReference type="OrthoDB" id="31512at2157"/>
<evidence type="ECO:0000259" key="3">
    <source>
        <dbReference type="Pfam" id="PF01882"/>
    </source>
</evidence>
<keyword evidence="1" id="KW-0812">Transmembrane</keyword>
<feature type="transmembrane region" description="Helical" evidence="1">
    <location>
        <begin position="231"/>
        <end position="262"/>
    </location>
</feature>
<proteinExistence type="predicted"/>
<sequence length="638" mass="67706">MTATDGSTGETELNALGVGRALGVLGLLAVLGGLVTILQPSLASDTAFGYGFVTLLGVVILAASLRYWVGLALTTVESATPPSVEERREISIPGVAFDRTLADHRLTAVSRLRARRDVLDRLRSVAARIHERDHGGSDGQPDADVFGEDAETVLFDDADREQGLTGRLAAVRAKGTPLQRRVSDVVAELARQYDGERVSVEFDVPERTTATRPSAPGLRATNRFRLLKPMALSAVGVGVVFGSAALLLVGALFGGVAVYAAADSPPTAAVRVTRSVETDQPAPGESVRVTVSIENTGDRLLPDLTVIDRVPEGCSVTAGSPRHGTSLRAGATATFGYELEAVRGHHEFGDAAVIVRNLSGSFERVADVSADGDASITYDVTAVTDHSIPLRKQTSRSVGRVVTDVGGSGIELHSVREYRTGDPLNRIDWNRAAAGEDLATLQFREERSATVVLLVDARVEAYVAPEADAPSAVDRSVLAAAESASALLAADDQVGLAALSPRTCWIAPSSGHAHRTRIHEQLANAEAFDPRPPDRSFKPAIRLQSIRKRLPSAAQLLVFSPVCDDEVVDVVRRLGASGHATTVISPNATGGRTPGRTLARIERSLRLSRLREAGVRVVDWDAEESLALSLDKAGRRWS</sequence>
<feature type="transmembrane region" description="Helical" evidence="1">
    <location>
        <begin position="21"/>
        <end position="42"/>
    </location>
</feature>
<dbReference type="Proteomes" id="UP000002071">
    <property type="component" value="Chromosome"/>
</dbReference>
<dbReference type="Pfam" id="PF01345">
    <property type="entry name" value="DUF11"/>
    <property type="match status" value="1"/>
</dbReference>
<evidence type="ECO:0000256" key="1">
    <source>
        <dbReference type="SAM" id="Phobius"/>
    </source>
</evidence>
<name>C7NME2_HALUD</name>
<dbReference type="eggNOG" id="arCOG02742">
    <property type="taxonomic scope" value="Archaea"/>
</dbReference>
<dbReference type="PANTHER" id="PTHR33608">
    <property type="entry name" value="BLL2464 PROTEIN"/>
    <property type="match status" value="1"/>
</dbReference>
<dbReference type="Pfam" id="PF23933">
    <property type="entry name" value="DUF7269"/>
    <property type="match status" value="1"/>
</dbReference>
<dbReference type="STRING" id="519442.Huta_2415"/>
<feature type="domain" description="DUF58" evidence="3">
    <location>
        <begin position="414"/>
        <end position="583"/>
    </location>
</feature>
<dbReference type="RefSeq" id="WP_015790147.1">
    <property type="nucleotide sequence ID" value="NC_013158.1"/>
</dbReference>
<evidence type="ECO:0000313" key="5">
    <source>
        <dbReference type="Proteomes" id="UP000002071"/>
    </source>
</evidence>
<dbReference type="HOGENOM" id="CLU_026973_0_0_2"/>
<dbReference type="InterPro" id="IPR055693">
    <property type="entry name" value="DUF7269"/>
</dbReference>
<dbReference type="KEGG" id="hut:Huta_2415"/>
<evidence type="ECO:0000313" key="4">
    <source>
        <dbReference type="EMBL" id="ACV12581.1"/>
    </source>
</evidence>
<dbReference type="GeneID" id="8384715"/>
<feature type="transmembrane region" description="Helical" evidence="1">
    <location>
        <begin position="48"/>
        <end position="69"/>
    </location>
</feature>
<feature type="domain" description="DUF11" evidence="2">
    <location>
        <begin position="271"/>
        <end position="336"/>
    </location>
</feature>
<keyword evidence="1" id="KW-1133">Transmembrane helix</keyword>
<protein>
    <submittedName>
        <fullName evidence="4">Conserved repeat domain protein</fullName>
    </submittedName>
</protein>
<dbReference type="PANTHER" id="PTHR33608:SF6">
    <property type="entry name" value="BLL2464 PROTEIN"/>
    <property type="match status" value="1"/>
</dbReference>
<evidence type="ECO:0000259" key="2">
    <source>
        <dbReference type="Pfam" id="PF01345"/>
    </source>
</evidence>
<dbReference type="InterPro" id="IPR001434">
    <property type="entry name" value="OmcB-like_DUF11"/>
</dbReference>
<organism evidence="4 5">
    <name type="scientific">Halorhabdus utahensis (strain DSM 12940 / JCM 11049 / AX-2)</name>
    <dbReference type="NCBI Taxonomy" id="519442"/>
    <lineage>
        <taxon>Archaea</taxon>
        <taxon>Methanobacteriati</taxon>
        <taxon>Methanobacteriota</taxon>
        <taxon>Stenosarchaea group</taxon>
        <taxon>Halobacteria</taxon>
        <taxon>Halobacteriales</taxon>
        <taxon>Haloarculaceae</taxon>
        <taxon>Halorhabdus</taxon>
    </lineage>
</organism>
<dbReference type="InterPro" id="IPR002881">
    <property type="entry name" value="DUF58"/>
</dbReference>
<accession>C7NME2</accession>
<keyword evidence="1" id="KW-0472">Membrane</keyword>
<dbReference type="AlphaFoldDB" id="C7NME2"/>
<reference evidence="4 5" key="1">
    <citation type="journal article" date="2009" name="Stand. Genomic Sci.">
        <title>Complete genome sequence of Halorhabdus utahensis type strain (AX-2).</title>
        <authorList>
            <person name="Anderson I."/>
            <person name="Tindall B.J."/>
            <person name="Pomrenke H."/>
            <person name="Goker M."/>
            <person name="Lapidus A."/>
            <person name="Nolan M."/>
            <person name="Copeland A."/>
            <person name="Glavina Del Rio T."/>
            <person name="Chen F."/>
            <person name="Tice H."/>
            <person name="Cheng J.F."/>
            <person name="Lucas S."/>
            <person name="Chertkov O."/>
            <person name="Bruce D."/>
            <person name="Brettin T."/>
            <person name="Detter J.C."/>
            <person name="Han C."/>
            <person name="Goodwin L."/>
            <person name="Land M."/>
            <person name="Hauser L."/>
            <person name="Chang Y.J."/>
            <person name="Jeffries C.D."/>
            <person name="Pitluck S."/>
            <person name="Pati A."/>
            <person name="Mavromatis K."/>
            <person name="Ivanova N."/>
            <person name="Ovchinnikova G."/>
            <person name="Chen A."/>
            <person name="Palaniappan K."/>
            <person name="Chain P."/>
            <person name="Rohde M."/>
            <person name="Bristow J."/>
            <person name="Eisen J.A."/>
            <person name="Markowitz V."/>
            <person name="Hugenholtz P."/>
            <person name="Kyrpides N.C."/>
            <person name="Klenk H.P."/>
        </authorList>
    </citation>
    <scope>NUCLEOTIDE SEQUENCE [LARGE SCALE GENOMIC DNA]</scope>
    <source>
        <strain evidence="5">DSM 12940 / JCM 11049 / AX-2</strain>
    </source>
</reference>
<gene>
    <name evidence="4" type="ordered locus">Huta_2415</name>
</gene>